<organism evidence="8 9">
    <name type="scientific">Gelidibacter algens</name>
    <dbReference type="NCBI Taxonomy" id="49280"/>
    <lineage>
        <taxon>Bacteria</taxon>
        <taxon>Pseudomonadati</taxon>
        <taxon>Bacteroidota</taxon>
        <taxon>Flavobacteriia</taxon>
        <taxon>Flavobacteriales</taxon>
        <taxon>Flavobacteriaceae</taxon>
        <taxon>Gelidibacter</taxon>
    </lineage>
</organism>
<evidence type="ECO:0000256" key="2">
    <source>
        <dbReference type="ARBA" id="ARBA00008806"/>
    </source>
</evidence>
<dbReference type="GO" id="GO:0005886">
    <property type="term" value="C:plasma membrane"/>
    <property type="evidence" value="ECO:0007669"/>
    <property type="project" value="UniProtKB-SubCell"/>
</dbReference>
<dbReference type="Pfam" id="PF02534">
    <property type="entry name" value="T4SS-DNA_transf"/>
    <property type="match status" value="1"/>
</dbReference>
<dbReference type="InterPro" id="IPR051539">
    <property type="entry name" value="T4SS-coupling_protein"/>
</dbReference>
<feature type="transmembrane region" description="Helical" evidence="7">
    <location>
        <begin position="70"/>
        <end position="91"/>
    </location>
</feature>
<dbReference type="PANTHER" id="PTHR37937:SF1">
    <property type="entry name" value="CONJUGATIVE TRANSFER: DNA TRANSPORT"/>
    <property type="match status" value="1"/>
</dbReference>
<name>A0A327RX70_9FLAO</name>
<keyword evidence="6 7" id="KW-0472">Membrane</keyword>
<feature type="transmembrane region" description="Helical" evidence="7">
    <location>
        <begin position="21"/>
        <end position="41"/>
    </location>
</feature>
<evidence type="ECO:0000313" key="8">
    <source>
        <dbReference type="EMBL" id="RAJ21055.1"/>
    </source>
</evidence>
<evidence type="ECO:0000256" key="1">
    <source>
        <dbReference type="ARBA" id="ARBA00004651"/>
    </source>
</evidence>
<evidence type="ECO:0000256" key="7">
    <source>
        <dbReference type="SAM" id="Phobius"/>
    </source>
</evidence>
<comment type="caution">
    <text evidence="8">The sequence shown here is derived from an EMBL/GenBank/DDBJ whole genome shotgun (WGS) entry which is preliminary data.</text>
</comment>
<keyword evidence="5 7" id="KW-1133">Transmembrane helix</keyword>
<keyword evidence="4 7" id="KW-0812">Transmembrane</keyword>
<comment type="subcellular location">
    <subcellularLocation>
        <location evidence="1">Cell membrane</location>
        <topology evidence="1">Multi-pass membrane protein</topology>
    </subcellularLocation>
</comment>
<dbReference type="SUPFAM" id="SSF52540">
    <property type="entry name" value="P-loop containing nucleoside triphosphate hydrolases"/>
    <property type="match status" value="1"/>
</dbReference>
<dbReference type="InterPro" id="IPR003688">
    <property type="entry name" value="TraG/VirD4"/>
</dbReference>
<reference evidence="8 9" key="1">
    <citation type="submission" date="2018-06" db="EMBL/GenBank/DDBJ databases">
        <title>Genomic Encyclopedia of Archaeal and Bacterial Type Strains, Phase II (KMG-II): from individual species to whole genera.</title>
        <authorList>
            <person name="Goeker M."/>
        </authorList>
    </citation>
    <scope>NUCLEOTIDE SEQUENCE [LARGE SCALE GENOMIC DNA]</scope>
    <source>
        <strain evidence="8 9">DSM 12408</strain>
    </source>
</reference>
<dbReference type="EMBL" id="QLLQ01000012">
    <property type="protein sequence ID" value="RAJ21055.1"/>
    <property type="molecule type" value="Genomic_DNA"/>
</dbReference>
<gene>
    <name evidence="8" type="ORF">LX77_02808</name>
</gene>
<comment type="similarity">
    <text evidence="2">Belongs to the VirD4/TraG family.</text>
</comment>
<keyword evidence="9" id="KW-1185">Reference proteome</keyword>
<dbReference type="InterPro" id="IPR027417">
    <property type="entry name" value="P-loop_NTPase"/>
</dbReference>
<feature type="transmembrane region" description="Helical" evidence="7">
    <location>
        <begin position="47"/>
        <end position="63"/>
    </location>
</feature>
<evidence type="ECO:0000256" key="6">
    <source>
        <dbReference type="ARBA" id="ARBA00023136"/>
    </source>
</evidence>
<keyword evidence="3" id="KW-1003">Cell membrane</keyword>
<evidence type="ECO:0000256" key="3">
    <source>
        <dbReference type="ARBA" id="ARBA00022475"/>
    </source>
</evidence>
<proteinExistence type="inferred from homology"/>
<dbReference type="PANTHER" id="PTHR37937">
    <property type="entry name" value="CONJUGATIVE TRANSFER: DNA TRANSPORT"/>
    <property type="match status" value="1"/>
</dbReference>
<dbReference type="Proteomes" id="UP000248987">
    <property type="component" value="Unassembled WGS sequence"/>
</dbReference>
<accession>A0A327RX70</accession>
<sequence length="544" mass="61937">MVWKSPLNQAPSASNFRTMHLDNLFSTFFIIGLTSSVFYGMYRISKYAFIINLLILGAFAFFLKEEIQLVLLALYLICPLILVNVVMYVFLHKTDVSVNGNLEYQVNFDTDKGKFKLDNIKRGASVIGSAGSGKTESVVYGFLKHFRKEGFCGIIHDYKDFELTEMAYPLFKTGNIPFKIISFDKIIHRVNPIAPRYLENEESVNEVSRVLIENLLEQRESGTTGTTKFFNDAAEGLIGGLIWKLKTDYPKFCTLPHLIAVYQYLNTESLIKFLETNTTSRAMADAFISGKDSERQTAGVKSTLANALKRISTQRIFMALSADEVALNINSEDNPAIISIVNNPKFETSYSPVIATIIHTITKQMSVRNSKPSFLLMEEAPTIRLLNMHRIPATLRSYNISTVYVMQDKIQNDMMYGDKGSKAILSNLSYQFFGKVNDPDTAKYYERFFEIIKDPTKSVSRGYNLDFDTRVTTGEKEIPKIRADVFFRLKQGEFITYADGKEKRVQFKLPRIQRELPTDTKAFSKAELEVNFERIYGEARSLFG</sequence>
<evidence type="ECO:0000313" key="9">
    <source>
        <dbReference type="Proteomes" id="UP000248987"/>
    </source>
</evidence>
<evidence type="ECO:0000256" key="4">
    <source>
        <dbReference type="ARBA" id="ARBA00022692"/>
    </source>
</evidence>
<dbReference type="AlphaFoldDB" id="A0A327RX70"/>
<dbReference type="CDD" id="cd01127">
    <property type="entry name" value="TrwB_TraG_TraD_VirD4"/>
    <property type="match status" value="1"/>
</dbReference>
<dbReference type="Gene3D" id="3.40.50.300">
    <property type="entry name" value="P-loop containing nucleotide triphosphate hydrolases"/>
    <property type="match status" value="1"/>
</dbReference>
<protein>
    <submittedName>
        <fullName evidence="8">Type IV secretory pathway TraG/TraD family ATPase VirD4</fullName>
    </submittedName>
</protein>
<evidence type="ECO:0000256" key="5">
    <source>
        <dbReference type="ARBA" id="ARBA00022989"/>
    </source>
</evidence>